<proteinExistence type="inferred from homology"/>
<reference evidence="3" key="2">
    <citation type="submission" date="2016-01" db="EMBL/GenBank/DDBJ databases">
        <title>Six Aerococcus type strain genome sequencing and assembly using PacBio and Illumina Hiseq.</title>
        <authorList>
            <person name="Carkaci D."/>
            <person name="Dargis R."/>
            <person name="Nielsen X.C."/>
            <person name="Skovgaard O."/>
            <person name="Fuursted K."/>
            <person name="Christensen J.J."/>
        </authorList>
    </citation>
    <scope>NUCLEOTIDE SEQUENCE [LARGE SCALE GENOMIC DNA]</scope>
    <source>
        <strain evidence="3">CCUG42038B</strain>
    </source>
</reference>
<reference evidence="2 3" key="1">
    <citation type="journal article" date="2016" name="Genome Announc.">
        <title>Complete Genome Sequences of Aerococcus christensenii CCUG 28831T, Aerococcus sanguinicola CCUG 43001T, Aerococcus urinae CCUG 36881T, Aerococcus urinaeequi CCUG 28094T, Aerococcus urinaehominis CCUG 42038 BT, and Aerococcus viridans CCUG 4311T.</title>
        <authorList>
            <person name="Carkaci D."/>
            <person name="Dargis R."/>
            <person name="Nielsen X.C."/>
            <person name="Skovgaard O."/>
            <person name="Fuursted K."/>
            <person name="Christensen J.J."/>
        </authorList>
    </citation>
    <scope>NUCLEOTIDE SEQUENCE [LARGE SCALE GENOMIC DNA]</scope>
    <source>
        <strain evidence="2 3">CCUG42038B</strain>
    </source>
</reference>
<dbReference type="SUPFAM" id="SSF53067">
    <property type="entry name" value="Actin-like ATPase domain"/>
    <property type="match status" value="2"/>
</dbReference>
<dbReference type="STRING" id="128944.AWM75_07405"/>
<comment type="similarity">
    <text evidence="1">Belongs to the GppA/Ppx family.</text>
</comment>
<dbReference type="GO" id="GO:0006357">
    <property type="term" value="P:regulation of transcription by RNA polymerase II"/>
    <property type="evidence" value="ECO:0007669"/>
    <property type="project" value="TreeGrafter"/>
</dbReference>
<dbReference type="SUPFAM" id="SSF109604">
    <property type="entry name" value="HD-domain/PDEase-like"/>
    <property type="match status" value="1"/>
</dbReference>
<dbReference type="InterPro" id="IPR043129">
    <property type="entry name" value="ATPase_NBD"/>
</dbReference>
<dbReference type="EMBL" id="CP014163">
    <property type="protein sequence ID" value="AMB99799.1"/>
    <property type="molecule type" value="Genomic_DNA"/>
</dbReference>
<dbReference type="Pfam" id="PF21447">
    <property type="entry name" value="Ppx-GppA_III"/>
    <property type="match status" value="1"/>
</dbReference>
<dbReference type="PANTHER" id="PTHR30005">
    <property type="entry name" value="EXOPOLYPHOSPHATASE"/>
    <property type="match status" value="1"/>
</dbReference>
<dbReference type="KEGG" id="auh:AWM75_07405"/>
<dbReference type="InterPro" id="IPR003695">
    <property type="entry name" value="Ppx_GppA_N"/>
</dbReference>
<keyword evidence="3" id="KW-1185">Reference proteome</keyword>
<sequence>MKERIALIDIGSNTIRLVIFQLANNLDFREIQNIKVPARLFQYLEDGVMRQEGIDCLCDIMDAFNHEAAIMKCDQILPKATAAIRQSANVNDIIDQVKKRTGLTIDLVSGPMEAYYGFNAVIHTMADREAVTVDIGGGSTEITYFKDKQIVHSHSFPFGAVTLQSLFFQGKAHNDKKAIKKTRAYIQAAFSDQPFMKDLKLPIIAIGGSARNVARVHQAQTGYTMGSLHNYVLAPDDLTKVLDYFGQVDADQMDKVEGLNADRADIIVPASLVFTELVNFVQAPCFKFSNNGLREGILYQYVQDRYPGAYDINQVATESVERLADRYHFSMADGAQRMVIAQELAQAMIDAGLLKLTDQESELLRYGAYAYFLGKAIDPAAASQHSFYILSNISLFGFSHQDQLALALVASYKNKGLFKQYSQTYPITFSSDQLKCLQHIGGIIKFAECLNDSHYNIVKDIKLVKKKGDYRLEIYYHGNLIAEPNKANNQIKHIERIVGADLAIDFIKAK</sequence>
<dbReference type="InterPro" id="IPR048950">
    <property type="entry name" value="Ppx_GppA_C"/>
</dbReference>
<dbReference type="CDD" id="cd24052">
    <property type="entry name" value="ASKHA_NBD_HpPPX-GppA-like"/>
    <property type="match status" value="1"/>
</dbReference>
<dbReference type="PANTHER" id="PTHR30005:SF0">
    <property type="entry name" value="RETROGRADE REGULATION PROTEIN 2"/>
    <property type="match status" value="1"/>
</dbReference>
<evidence type="ECO:0000256" key="1">
    <source>
        <dbReference type="ARBA" id="ARBA00007125"/>
    </source>
</evidence>
<dbReference type="Gene3D" id="3.30.420.150">
    <property type="entry name" value="Exopolyphosphatase. Domain 2"/>
    <property type="match status" value="1"/>
</dbReference>
<dbReference type="AlphaFoldDB" id="A0A0X8FMH7"/>
<name>A0A0X8FMH7_9LACT</name>
<organism evidence="2 3">
    <name type="scientific">Aerococcus urinaehominis</name>
    <dbReference type="NCBI Taxonomy" id="128944"/>
    <lineage>
        <taxon>Bacteria</taxon>
        <taxon>Bacillati</taxon>
        <taxon>Bacillota</taxon>
        <taxon>Bacilli</taxon>
        <taxon>Lactobacillales</taxon>
        <taxon>Aerococcaceae</taxon>
        <taxon>Aerococcus</taxon>
    </lineage>
</organism>
<dbReference type="InterPro" id="IPR050273">
    <property type="entry name" value="GppA/Ppx_hydrolase"/>
</dbReference>
<dbReference type="RefSeq" id="WP_067980266.1">
    <property type="nucleotide sequence ID" value="NZ_CP014163.1"/>
</dbReference>
<dbReference type="Gene3D" id="1.10.3210.10">
    <property type="entry name" value="Hypothetical protein af1432"/>
    <property type="match status" value="1"/>
</dbReference>
<dbReference type="OrthoDB" id="9807195at2"/>
<dbReference type="Gene3D" id="3.30.420.40">
    <property type="match status" value="1"/>
</dbReference>
<accession>A0A0X8FMH7</accession>
<dbReference type="Proteomes" id="UP000062260">
    <property type="component" value="Chromosome"/>
</dbReference>
<evidence type="ECO:0000313" key="2">
    <source>
        <dbReference type="EMBL" id="AMB99799.1"/>
    </source>
</evidence>
<protein>
    <submittedName>
        <fullName evidence="2">Exopolyphosphatase</fullName>
    </submittedName>
</protein>
<evidence type="ECO:0000313" key="3">
    <source>
        <dbReference type="Proteomes" id="UP000062260"/>
    </source>
</evidence>
<gene>
    <name evidence="2" type="ORF">AWM75_07405</name>
</gene>
<dbReference type="Pfam" id="PF02541">
    <property type="entry name" value="Ppx-GppA"/>
    <property type="match status" value="1"/>
</dbReference>